<dbReference type="SMART" id="SM00060">
    <property type="entry name" value="FN3"/>
    <property type="match status" value="2"/>
</dbReference>
<dbReference type="SMART" id="SM00409">
    <property type="entry name" value="IG"/>
    <property type="match status" value="3"/>
</dbReference>
<comment type="subcellular location">
    <subcellularLocation>
        <location evidence="1">Membrane</location>
        <topology evidence="1">Single-pass membrane protein</topology>
    </subcellularLocation>
</comment>
<keyword evidence="6 12" id="KW-1133">Transmembrane helix</keyword>
<dbReference type="InterPro" id="IPR003598">
    <property type="entry name" value="Ig_sub2"/>
</dbReference>
<protein>
    <recommendedName>
        <fullName evidence="17">Immunoglobulin superfamily DCC subclass member 3</fullName>
    </recommendedName>
</protein>
<keyword evidence="4" id="KW-0732">Signal</keyword>
<dbReference type="InterPro" id="IPR003961">
    <property type="entry name" value="FN3_dom"/>
</dbReference>
<feature type="domain" description="Fibronectin type-III" evidence="14">
    <location>
        <begin position="289"/>
        <end position="383"/>
    </location>
</feature>
<evidence type="ECO:0000256" key="4">
    <source>
        <dbReference type="ARBA" id="ARBA00022729"/>
    </source>
</evidence>
<dbReference type="PROSITE" id="PS50835">
    <property type="entry name" value="IG_LIKE"/>
    <property type="match status" value="3"/>
</dbReference>
<gene>
    <name evidence="15" type="ORF">AAFF_G00224960</name>
</gene>
<dbReference type="InterPro" id="IPR013098">
    <property type="entry name" value="Ig_I-set"/>
</dbReference>
<evidence type="ECO:0000259" key="14">
    <source>
        <dbReference type="PROSITE" id="PS50853"/>
    </source>
</evidence>
<feature type="domain" description="Ig-like" evidence="13">
    <location>
        <begin position="192"/>
        <end position="279"/>
    </location>
</feature>
<sequence length="654" mass="70225">MADFHVQPQSVRAEEAGVCRFQCQIHGLPEPVISWEKDGQPVDTGDERYTLLPTGVLQITGLRSGDGGVFCCVAQNSAGFKHSGQASLTVSGSQSSVYKEPMILVGPENLTLTVHQTAILECVATGYPRPIVSWSRLDGRPIGVEGIQVLGTGNLMISDVRVQHSGVYVCAANKPGTRVRRTAQGRLVVQAPAEFVQPPQSIARPVGTTAIFTCLAQGEPVPQLTWLKNGQILEPGGHVKLRNNNSTLTISSISQEDEAIYQCIAENSAGSTQASARLTVLWAEGLPGVPSSVRATPLSPTAIQVSWNEPAQNTQDIIGYVLHIRRTADPVEMEYQEAVSKSTLLQVVGDLEPSTWYTFYVKAYTSRGASKASETAEGSTLGEVPPPPSLFARLVNSTVVQVAWEPAGKPGQHNGYKLYYRRVHSAHFTGPLTFARNVTQHNITQLDPSLVYEVKVLAFNQHGDGNATTRFISMKEAMERSVLSPPCDCVKEEQGKGTTGIIIGIHIGVTCIIFCVLFLMFGYRGRLMLCKNVQEQLALPQVSRSMPLDDPATPQGTLALNGLSHGSGQGGGGIGGKMGGADTNELERLFPGPLHGEEGGRTHTMEGAEAFCPLDETQVSSLPFDEFSLVEEGQTPFRELPAEGRGGDGQQDEG</sequence>
<feature type="transmembrane region" description="Helical" evidence="12">
    <location>
        <begin position="501"/>
        <end position="521"/>
    </location>
</feature>
<dbReference type="Gene3D" id="2.60.40.10">
    <property type="entry name" value="Immunoglobulins"/>
    <property type="match status" value="5"/>
</dbReference>
<dbReference type="SMART" id="SM00408">
    <property type="entry name" value="IGc2"/>
    <property type="match status" value="3"/>
</dbReference>
<dbReference type="SUPFAM" id="SSF48726">
    <property type="entry name" value="Immunoglobulin"/>
    <property type="match status" value="3"/>
</dbReference>
<name>A0AAD7TBD4_9TELE</name>
<dbReference type="PROSITE" id="PS50853">
    <property type="entry name" value="FN3"/>
    <property type="match status" value="2"/>
</dbReference>
<dbReference type="InterPro" id="IPR013783">
    <property type="entry name" value="Ig-like_fold"/>
</dbReference>
<evidence type="ECO:0000259" key="13">
    <source>
        <dbReference type="PROSITE" id="PS50835"/>
    </source>
</evidence>
<evidence type="ECO:0000256" key="9">
    <source>
        <dbReference type="ARBA" id="ARBA00023180"/>
    </source>
</evidence>
<evidence type="ECO:0000256" key="1">
    <source>
        <dbReference type="ARBA" id="ARBA00004167"/>
    </source>
</evidence>
<dbReference type="PANTHER" id="PTHR44170:SF20">
    <property type="entry name" value="IMMUNOGLOBULIN SUPERFAMILY DCC SUBCLASS MEMBER 3"/>
    <property type="match status" value="1"/>
</dbReference>
<keyword evidence="3 12" id="KW-0812">Transmembrane</keyword>
<dbReference type="CDD" id="cd00063">
    <property type="entry name" value="FN3"/>
    <property type="match status" value="2"/>
</dbReference>
<dbReference type="FunFam" id="2.60.40.10:FF:000930">
    <property type="entry name" value="immunoglobulin superfamily DCC subclass member 3"/>
    <property type="match status" value="1"/>
</dbReference>
<keyword evidence="8" id="KW-1015">Disulfide bond</keyword>
<evidence type="ECO:0000313" key="15">
    <source>
        <dbReference type="EMBL" id="KAJ8417653.1"/>
    </source>
</evidence>
<organism evidence="15 16">
    <name type="scientific">Aldrovandia affinis</name>
    <dbReference type="NCBI Taxonomy" id="143900"/>
    <lineage>
        <taxon>Eukaryota</taxon>
        <taxon>Metazoa</taxon>
        <taxon>Chordata</taxon>
        <taxon>Craniata</taxon>
        <taxon>Vertebrata</taxon>
        <taxon>Euteleostomi</taxon>
        <taxon>Actinopterygii</taxon>
        <taxon>Neopterygii</taxon>
        <taxon>Teleostei</taxon>
        <taxon>Notacanthiformes</taxon>
        <taxon>Halosauridae</taxon>
        <taxon>Aldrovandia</taxon>
    </lineage>
</organism>
<dbReference type="AlphaFoldDB" id="A0AAD7TBD4"/>
<proteinExistence type="inferred from homology"/>
<evidence type="ECO:0000313" key="16">
    <source>
        <dbReference type="Proteomes" id="UP001221898"/>
    </source>
</evidence>
<dbReference type="InterPro" id="IPR036116">
    <property type="entry name" value="FN3_sf"/>
</dbReference>
<evidence type="ECO:0000256" key="5">
    <source>
        <dbReference type="ARBA" id="ARBA00022737"/>
    </source>
</evidence>
<dbReference type="GO" id="GO:0098609">
    <property type="term" value="P:cell-cell adhesion"/>
    <property type="evidence" value="ECO:0007669"/>
    <property type="project" value="TreeGrafter"/>
</dbReference>
<dbReference type="FunFam" id="2.60.40.10:FF:000577">
    <property type="entry name" value="immunoglobulin superfamily DCC subclass member 3"/>
    <property type="match status" value="1"/>
</dbReference>
<keyword evidence="7 12" id="KW-0472">Membrane</keyword>
<evidence type="ECO:0000256" key="6">
    <source>
        <dbReference type="ARBA" id="ARBA00022989"/>
    </source>
</evidence>
<evidence type="ECO:0000256" key="12">
    <source>
        <dbReference type="SAM" id="Phobius"/>
    </source>
</evidence>
<keyword evidence="16" id="KW-1185">Reference proteome</keyword>
<evidence type="ECO:0000256" key="7">
    <source>
        <dbReference type="ARBA" id="ARBA00023136"/>
    </source>
</evidence>
<dbReference type="Pfam" id="PF00041">
    <property type="entry name" value="fn3"/>
    <property type="match status" value="2"/>
</dbReference>
<feature type="domain" description="Ig-like" evidence="13">
    <location>
        <begin position="2"/>
        <end position="91"/>
    </location>
</feature>
<evidence type="ECO:0000256" key="10">
    <source>
        <dbReference type="ARBA" id="ARBA00023319"/>
    </source>
</evidence>
<evidence type="ECO:0000256" key="2">
    <source>
        <dbReference type="ARBA" id="ARBA00009588"/>
    </source>
</evidence>
<dbReference type="Pfam" id="PF13927">
    <property type="entry name" value="Ig_3"/>
    <property type="match status" value="1"/>
</dbReference>
<comment type="similarity">
    <text evidence="2">Belongs to the immunoglobulin superfamily. DCC family.</text>
</comment>
<accession>A0AAD7TBD4</accession>
<feature type="domain" description="Fibronectin type-III" evidence="14">
    <location>
        <begin position="386"/>
        <end position="480"/>
    </location>
</feature>
<dbReference type="FunFam" id="2.60.40.10:FF:000299">
    <property type="entry name" value="protogenin isoform X2"/>
    <property type="match status" value="1"/>
</dbReference>
<dbReference type="InterPro" id="IPR007110">
    <property type="entry name" value="Ig-like_dom"/>
</dbReference>
<comment type="caution">
    <text evidence="15">The sequence shown here is derived from an EMBL/GenBank/DDBJ whole genome shotgun (WGS) entry which is preliminary data.</text>
</comment>
<keyword evidence="10" id="KW-0393">Immunoglobulin domain</keyword>
<dbReference type="GO" id="GO:0016020">
    <property type="term" value="C:membrane"/>
    <property type="evidence" value="ECO:0007669"/>
    <property type="project" value="UniProtKB-SubCell"/>
</dbReference>
<dbReference type="Proteomes" id="UP001221898">
    <property type="component" value="Unassembled WGS sequence"/>
</dbReference>
<keyword evidence="5" id="KW-0677">Repeat</keyword>
<dbReference type="Pfam" id="PF07679">
    <property type="entry name" value="I-set"/>
    <property type="match status" value="2"/>
</dbReference>
<evidence type="ECO:0000256" key="8">
    <source>
        <dbReference type="ARBA" id="ARBA00023157"/>
    </source>
</evidence>
<keyword evidence="9" id="KW-0325">Glycoprotein</keyword>
<evidence type="ECO:0008006" key="17">
    <source>
        <dbReference type="Google" id="ProtNLM"/>
    </source>
</evidence>
<dbReference type="SUPFAM" id="SSF49265">
    <property type="entry name" value="Fibronectin type III"/>
    <property type="match status" value="2"/>
</dbReference>
<dbReference type="InterPro" id="IPR003599">
    <property type="entry name" value="Ig_sub"/>
</dbReference>
<dbReference type="InterPro" id="IPR036179">
    <property type="entry name" value="Ig-like_dom_sf"/>
</dbReference>
<dbReference type="PANTHER" id="PTHR44170">
    <property type="entry name" value="PROTEIN SIDEKICK"/>
    <property type="match status" value="1"/>
</dbReference>
<reference evidence="15" key="1">
    <citation type="journal article" date="2023" name="Science">
        <title>Genome structures resolve the early diversification of teleost fishes.</title>
        <authorList>
            <person name="Parey E."/>
            <person name="Louis A."/>
            <person name="Montfort J."/>
            <person name="Bouchez O."/>
            <person name="Roques C."/>
            <person name="Iampietro C."/>
            <person name="Lluch J."/>
            <person name="Castinel A."/>
            <person name="Donnadieu C."/>
            <person name="Desvignes T."/>
            <person name="Floi Bucao C."/>
            <person name="Jouanno E."/>
            <person name="Wen M."/>
            <person name="Mejri S."/>
            <person name="Dirks R."/>
            <person name="Jansen H."/>
            <person name="Henkel C."/>
            <person name="Chen W.J."/>
            <person name="Zahm M."/>
            <person name="Cabau C."/>
            <person name="Klopp C."/>
            <person name="Thompson A.W."/>
            <person name="Robinson-Rechavi M."/>
            <person name="Braasch I."/>
            <person name="Lecointre G."/>
            <person name="Bobe J."/>
            <person name="Postlethwait J.H."/>
            <person name="Berthelot C."/>
            <person name="Roest Crollius H."/>
            <person name="Guiguen Y."/>
        </authorList>
    </citation>
    <scope>NUCLEOTIDE SEQUENCE</scope>
    <source>
        <strain evidence="15">NC1722</strain>
    </source>
</reference>
<evidence type="ECO:0000256" key="11">
    <source>
        <dbReference type="SAM" id="MobiDB-lite"/>
    </source>
</evidence>
<evidence type="ECO:0000256" key="3">
    <source>
        <dbReference type="ARBA" id="ARBA00022692"/>
    </source>
</evidence>
<feature type="domain" description="Ig-like" evidence="13">
    <location>
        <begin position="101"/>
        <end position="184"/>
    </location>
</feature>
<dbReference type="EMBL" id="JAINUG010000003">
    <property type="protein sequence ID" value="KAJ8417653.1"/>
    <property type="molecule type" value="Genomic_DNA"/>
</dbReference>
<feature type="region of interest" description="Disordered" evidence="11">
    <location>
        <begin position="629"/>
        <end position="654"/>
    </location>
</feature>